<evidence type="ECO:0000313" key="2">
    <source>
        <dbReference type="Proteomes" id="UP000043437"/>
    </source>
</evidence>
<protein>
    <submittedName>
        <fullName evidence="1">Uncharacterized protein</fullName>
    </submittedName>
</protein>
<name>A0A0K2Y3M9_9HELI</name>
<organism evidence="1 2">
    <name type="scientific">Helicobacter ailurogastricus</name>
    <dbReference type="NCBI Taxonomy" id="1578720"/>
    <lineage>
        <taxon>Bacteria</taxon>
        <taxon>Pseudomonadati</taxon>
        <taxon>Campylobacterota</taxon>
        <taxon>Epsilonproteobacteria</taxon>
        <taxon>Campylobacterales</taxon>
        <taxon>Helicobacteraceae</taxon>
        <taxon>Helicobacter</taxon>
    </lineage>
</organism>
<reference evidence="2" key="1">
    <citation type="submission" date="2014-12" db="EMBL/GenBank/DDBJ databases">
        <authorList>
            <person name="Jaenicke S."/>
        </authorList>
    </citation>
    <scope>NUCLEOTIDE SEQUENCE [LARGE SCALE GENOMIC DNA]</scope>
</reference>
<dbReference type="Proteomes" id="UP000043437">
    <property type="component" value="Unassembled WGS sequence"/>
</dbReference>
<evidence type="ECO:0000313" key="1">
    <source>
        <dbReference type="EMBL" id="CRI32288.1"/>
    </source>
</evidence>
<sequence length="43" mass="5251">VYWYDNNKAQEIWGYIQTPLDMQNNNLICVTNEQKKLHSNFLY</sequence>
<dbReference type="EMBL" id="CDMG01000004">
    <property type="protein sequence ID" value="CRI32288.1"/>
    <property type="molecule type" value="Genomic_DNA"/>
</dbReference>
<gene>
    <name evidence="1" type="ORF">HAL07_07630</name>
</gene>
<feature type="non-terminal residue" evidence="1">
    <location>
        <position position="1"/>
    </location>
</feature>
<accession>A0A0K2Y3M9</accession>
<dbReference type="AlphaFoldDB" id="A0A0K2Y3M9"/>
<proteinExistence type="predicted"/>